<organism evidence="3 4">
    <name type="scientific">Deinococcus radiodurans (strain ATCC 13939 / DSM 20539 / JCM 16871 / CCUG 27074 / LMG 4051 / NBRC 15346 / NCIMB 9279 / VKM B-1422 / R1)</name>
    <dbReference type="NCBI Taxonomy" id="243230"/>
    <lineage>
        <taxon>Bacteria</taxon>
        <taxon>Thermotogati</taxon>
        <taxon>Deinococcota</taxon>
        <taxon>Deinococci</taxon>
        <taxon>Deinococcales</taxon>
        <taxon>Deinococcaceae</taxon>
        <taxon>Deinococcus</taxon>
    </lineage>
</organism>
<protein>
    <submittedName>
        <fullName evidence="3">Uncharacterized protein</fullName>
    </submittedName>
</protein>
<dbReference type="AlphaFoldDB" id="Q9RV35"/>
<dbReference type="PIR" id="B75426">
    <property type="entry name" value="B75426"/>
</dbReference>
<dbReference type="Proteomes" id="UP000002524">
    <property type="component" value="Chromosome 1"/>
</dbReference>
<keyword evidence="2" id="KW-0472">Membrane</keyword>
<evidence type="ECO:0000256" key="1">
    <source>
        <dbReference type="SAM" id="MobiDB-lite"/>
    </source>
</evidence>
<dbReference type="KEGG" id="dra:DR_1195"/>
<sequence>MYASGHFAVFAELSGAQGRTTAMGAIFQLLAVFALVFFARTVFGERGRDPRALGLAALGITVTTLFTGWPVHAAAGMLLGLLFSRALSSGRSPWPMLWALACAMIFAVSGADWVVVPAMVAAGLWLFMGNGLAALSTLVGNGPVPEPVPLPEQAGGLPMSETAPPMEAMAEQRSGPVRQQPDRAAAARPVPDVLTSLLTQPRVPEQARAQLAELDHVTAEALAALERQGERGGAAIYELRALRQEYAPQVVQAYLNLPPTLADTAVVEDGKTGRDLLSEQLDLLLGAAYEQLRHSA</sequence>
<evidence type="ECO:0000313" key="3">
    <source>
        <dbReference type="EMBL" id="AAF10770.1"/>
    </source>
</evidence>
<dbReference type="HOGENOM" id="CLU_876386_0_0_0"/>
<feature type="transmembrane region" description="Helical" evidence="2">
    <location>
        <begin position="55"/>
        <end position="84"/>
    </location>
</feature>
<accession>Q9RV35</accession>
<feature type="transmembrane region" description="Helical" evidence="2">
    <location>
        <begin position="20"/>
        <end position="43"/>
    </location>
</feature>
<dbReference type="PATRIC" id="fig|243230.17.peg.1395"/>
<dbReference type="EMBL" id="AE000513">
    <property type="protein sequence ID" value="AAF10770.1"/>
    <property type="molecule type" value="Genomic_DNA"/>
</dbReference>
<name>Q9RV35_DEIRA</name>
<dbReference type="InParanoid" id="Q9RV35"/>
<proteinExistence type="predicted"/>
<evidence type="ECO:0000313" key="4">
    <source>
        <dbReference type="Proteomes" id="UP000002524"/>
    </source>
</evidence>
<keyword evidence="2" id="KW-1133">Transmembrane helix</keyword>
<dbReference type="EnsemblBacteria" id="AAF10770">
    <property type="protein sequence ID" value="AAF10770"/>
    <property type="gene ID" value="DR_1195"/>
</dbReference>
<feature type="transmembrane region" description="Helical" evidence="2">
    <location>
        <begin position="96"/>
        <end position="127"/>
    </location>
</feature>
<feature type="compositionally biased region" description="Low complexity" evidence="1">
    <location>
        <begin position="176"/>
        <end position="188"/>
    </location>
</feature>
<evidence type="ECO:0000256" key="2">
    <source>
        <dbReference type="SAM" id="Phobius"/>
    </source>
</evidence>
<keyword evidence="2" id="KW-0812">Transmembrane</keyword>
<dbReference type="STRING" id="243230.DR_1195"/>
<dbReference type="OrthoDB" id="67304at2"/>
<dbReference type="PaxDb" id="243230-DR_1195"/>
<reference evidence="3 4" key="1">
    <citation type="journal article" date="1999" name="Science">
        <title>Genome sequence of the radioresistant bacterium Deinococcus radiodurans R1.</title>
        <authorList>
            <person name="White O."/>
            <person name="Eisen J.A."/>
            <person name="Heidelberg J.F."/>
            <person name="Hickey E.K."/>
            <person name="Peterson J.D."/>
            <person name="Dodson R.J."/>
            <person name="Haft D.H."/>
            <person name="Gwinn M.L."/>
            <person name="Nelson W.C."/>
            <person name="Richardson D.L."/>
            <person name="Moffat K.S."/>
            <person name="Qin H."/>
            <person name="Jiang L."/>
            <person name="Pamphile W."/>
            <person name="Crosby M."/>
            <person name="Shen M."/>
            <person name="Vamathevan J.J."/>
            <person name="Lam P."/>
            <person name="McDonald L."/>
            <person name="Utterback T."/>
            <person name="Zalewski C."/>
            <person name="Makarova K.S."/>
            <person name="Aravind L."/>
            <person name="Daly M.J."/>
            <person name="Minton K.W."/>
            <person name="Fleischmann R.D."/>
            <person name="Ketchum K.A."/>
            <person name="Nelson K.E."/>
            <person name="Salzberg S."/>
            <person name="Smith H.O."/>
            <person name="Venter J.C."/>
            <person name="Fraser C.M."/>
        </authorList>
    </citation>
    <scope>NUCLEOTIDE SEQUENCE [LARGE SCALE GENOMIC DNA]</scope>
    <source>
        <strain evidence="4">ATCC 13939 / DSM 20539 / JCM 16871 / LMG 4051 / NBRC 15346 / NCIMB 9279 / R1 / VKM B-1422</strain>
    </source>
</reference>
<keyword evidence="4" id="KW-1185">Reference proteome</keyword>
<feature type="region of interest" description="Disordered" evidence="1">
    <location>
        <begin position="167"/>
        <end position="188"/>
    </location>
</feature>
<gene>
    <name evidence="3" type="ordered locus">DR_1195</name>
</gene>